<evidence type="ECO:0000256" key="1">
    <source>
        <dbReference type="SAM" id="MobiDB-lite"/>
    </source>
</evidence>
<dbReference type="AlphaFoldDB" id="A0A1Y0IQF9"/>
<keyword evidence="3" id="KW-1185">Reference proteome</keyword>
<proteinExistence type="predicted"/>
<feature type="compositionally biased region" description="Gly residues" evidence="1">
    <location>
        <begin position="225"/>
        <end position="241"/>
    </location>
</feature>
<dbReference type="KEGG" id="tum:CBW65_11615"/>
<dbReference type="InterPro" id="IPR052767">
    <property type="entry name" value="Bact_com_dev_regulator"/>
</dbReference>
<evidence type="ECO:0008006" key="4">
    <source>
        <dbReference type="Google" id="ProtNLM"/>
    </source>
</evidence>
<sequence length="241" mass="26898">MPFDHFQNRLVAHLRHRLLAVMANGRLIQIAQKIIIVLRRIVAGQMNGQLLGVLHQFSLQSFQYFSLPFFAYFHVEKEVLEYNVTMVKEVFTVNAVQHTSMADVLTKADEIASLLKSSEEMKRFRQAETKISRHGDAQALLFVVKAKRNQYSQLSLRHGFDHPAVVKAKQEYDDVLDRIAQIPLIDELQAAQEDLNDVIQGILHTLVSSVNNTLSVEKGEEPGDGASGGCGSCSSGGCGRH</sequence>
<name>A0A1Y0IQF9_9BACL</name>
<organism evidence="2 3">
    <name type="scientific">Tumebacillus avium</name>
    <dbReference type="NCBI Taxonomy" id="1903704"/>
    <lineage>
        <taxon>Bacteria</taxon>
        <taxon>Bacillati</taxon>
        <taxon>Bacillota</taxon>
        <taxon>Bacilli</taxon>
        <taxon>Bacillales</taxon>
        <taxon>Alicyclobacillaceae</taxon>
        <taxon>Tumebacillus</taxon>
    </lineage>
</organism>
<dbReference type="InterPro" id="IPR023378">
    <property type="entry name" value="YheA/YmcA-like_dom_sf"/>
</dbReference>
<dbReference type="PANTHER" id="PTHR38448:SF1">
    <property type="entry name" value="YLBF FAMILY REGULATOR"/>
    <property type="match status" value="1"/>
</dbReference>
<evidence type="ECO:0000313" key="3">
    <source>
        <dbReference type="Proteomes" id="UP000195437"/>
    </source>
</evidence>
<protein>
    <recommendedName>
        <fullName evidence="4">YlbF family regulator</fullName>
    </recommendedName>
</protein>
<feature type="region of interest" description="Disordered" evidence="1">
    <location>
        <begin position="217"/>
        <end position="241"/>
    </location>
</feature>
<dbReference type="InterPro" id="IPR010368">
    <property type="entry name" value="Com_YlbF"/>
</dbReference>
<gene>
    <name evidence="2" type="ORF">CBW65_11615</name>
</gene>
<dbReference type="SUPFAM" id="SSF158622">
    <property type="entry name" value="YheA/YmcA-like"/>
    <property type="match status" value="1"/>
</dbReference>
<dbReference type="EMBL" id="CP021434">
    <property type="protein sequence ID" value="ARU61584.1"/>
    <property type="molecule type" value="Genomic_DNA"/>
</dbReference>
<dbReference type="PANTHER" id="PTHR38448">
    <property type="entry name" value="REGULATORY PROTEIN YLBF-RELATED"/>
    <property type="match status" value="1"/>
</dbReference>
<reference evidence="3" key="1">
    <citation type="submission" date="2017-05" db="EMBL/GenBank/DDBJ databases">
        <authorList>
            <person name="Sung H."/>
        </authorList>
    </citation>
    <scope>NUCLEOTIDE SEQUENCE [LARGE SCALE GENOMIC DNA]</scope>
    <source>
        <strain evidence="3">AR23208</strain>
    </source>
</reference>
<dbReference type="Proteomes" id="UP000195437">
    <property type="component" value="Chromosome"/>
</dbReference>
<dbReference type="Gene3D" id="1.20.1500.10">
    <property type="entry name" value="YheA/YmcA-like"/>
    <property type="match status" value="1"/>
</dbReference>
<dbReference type="Pfam" id="PF06133">
    <property type="entry name" value="Com_YlbF"/>
    <property type="match status" value="1"/>
</dbReference>
<accession>A0A1Y0IQF9</accession>
<evidence type="ECO:0000313" key="2">
    <source>
        <dbReference type="EMBL" id="ARU61584.1"/>
    </source>
</evidence>